<evidence type="ECO:0000259" key="6">
    <source>
        <dbReference type="PROSITE" id="PS51898"/>
    </source>
</evidence>
<dbReference type="GO" id="GO:0003677">
    <property type="term" value="F:DNA binding"/>
    <property type="evidence" value="ECO:0007669"/>
    <property type="project" value="UniProtKB-UniRule"/>
</dbReference>
<dbReference type="Pfam" id="PF02899">
    <property type="entry name" value="Phage_int_SAM_1"/>
    <property type="match status" value="1"/>
</dbReference>
<dbReference type="PANTHER" id="PTHR30349">
    <property type="entry name" value="PHAGE INTEGRASE-RELATED"/>
    <property type="match status" value="1"/>
</dbReference>
<dbReference type="InterPro" id="IPR050090">
    <property type="entry name" value="Tyrosine_recombinase_XerCD"/>
</dbReference>
<dbReference type="PROSITE" id="PS51900">
    <property type="entry name" value="CB"/>
    <property type="match status" value="1"/>
</dbReference>
<dbReference type="InterPro" id="IPR002104">
    <property type="entry name" value="Integrase_catalytic"/>
</dbReference>
<protein>
    <submittedName>
        <fullName evidence="8">Tyrosine-type recombinase/integrase</fullName>
    </submittedName>
</protein>
<dbReference type="RefSeq" id="WP_203530177.1">
    <property type="nucleotide sequence ID" value="NZ_CP083372.1"/>
</dbReference>
<evidence type="ECO:0000259" key="7">
    <source>
        <dbReference type="PROSITE" id="PS51900"/>
    </source>
</evidence>
<evidence type="ECO:0000256" key="2">
    <source>
        <dbReference type="ARBA" id="ARBA00022908"/>
    </source>
</evidence>
<dbReference type="Gene3D" id="1.10.150.130">
    <property type="match status" value="1"/>
</dbReference>
<keyword evidence="1" id="KW-0159">Chromosome partition</keyword>
<name>A0AAW4FY89_9HYPH</name>
<reference evidence="8 9" key="1">
    <citation type="submission" date="2020-01" db="EMBL/GenBank/DDBJ databases">
        <title>Draft genome assembly of Ensifer adhaerens T173.</title>
        <authorList>
            <person name="Craig J.E."/>
            <person name="Stinchcombe J.R."/>
        </authorList>
    </citation>
    <scope>NUCLEOTIDE SEQUENCE [LARGE SCALE GENOMIC DNA]</scope>
    <source>
        <strain evidence="8 9">T173</strain>
    </source>
</reference>
<dbReference type="InterPro" id="IPR004107">
    <property type="entry name" value="Integrase_SAM-like_N"/>
</dbReference>
<evidence type="ECO:0000256" key="4">
    <source>
        <dbReference type="ARBA" id="ARBA00023172"/>
    </source>
</evidence>
<evidence type="ECO:0000256" key="3">
    <source>
        <dbReference type="ARBA" id="ARBA00023125"/>
    </source>
</evidence>
<keyword evidence="3 5" id="KW-0238">DNA-binding</keyword>
<dbReference type="InterPro" id="IPR044068">
    <property type="entry name" value="CB"/>
</dbReference>
<keyword evidence="9" id="KW-1185">Reference proteome</keyword>
<comment type="caution">
    <text evidence="8">The sequence shown here is derived from an EMBL/GenBank/DDBJ whole genome shotgun (WGS) entry which is preliminary data.</text>
</comment>
<dbReference type="InterPro" id="IPR013762">
    <property type="entry name" value="Integrase-like_cat_sf"/>
</dbReference>
<sequence length="403" mass="45213">MLKVLFPKSFCHYECSRFGAELELFARWLLAAGYLPGAATRRHVHRLKCILEATAALQCGRILLEAELDGALAFVPGALRHASTERAYRRFLKAEGRLEETQPQGPVEQLLLRYREYLLDVRGLAPATIGQHLGTIEEFLSLSAGVSQDLSALTSEHVENFIHILSRRVLRQTLQHKVAHLRAFLRFCGDRGKTARGLERIDTPRTYRGELPPRALDWEVIEKLLSSVARTDYLGRRDHAILHLMAYYGLRPSEIAALTLDAVNWKRRTLRVEQRKTRSTLVLPLADQTLEILDLYLVDGRPCDAATNFLFLKARSPVGALTSWGICDIFTKRARQSGLPLDGVSSYALRHSFAMRLLGRGVGVKTIGDLLGHHSLESTCVYLRIETDMLRTVALPVPGIAGF</sequence>
<evidence type="ECO:0000256" key="1">
    <source>
        <dbReference type="ARBA" id="ARBA00022829"/>
    </source>
</evidence>
<accession>A0AAW4FY89</accession>
<dbReference type="SUPFAM" id="SSF56349">
    <property type="entry name" value="DNA breaking-rejoining enzymes"/>
    <property type="match status" value="1"/>
</dbReference>
<dbReference type="EMBL" id="WXFA01000100">
    <property type="protein sequence ID" value="MBM3096356.1"/>
    <property type="molecule type" value="Genomic_DNA"/>
</dbReference>
<evidence type="ECO:0000313" key="9">
    <source>
        <dbReference type="Proteomes" id="UP000744980"/>
    </source>
</evidence>
<dbReference type="PROSITE" id="PS51898">
    <property type="entry name" value="TYR_RECOMBINASE"/>
    <property type="match status" value="1"/>
</dbReference>
<dbReference type="InterPro" id="IPR010998">
    <property type="entry name" value="Integrase_recombinase_N"/>
</dbReference>
<feature type="domain" description="Core-binding (CB)" evidence="7">
    <location>
        <begin position="105"/>
        <end position="189"/>
    </location>
</feature>
<dbReference type="PANTHER" id="PTHR30349:SF81">
    <property type="entry name" value="TYROSINE RECOMBINASE XERC"/>
    <property type="match status" value="1"/>
</dbReference>
<dbReference type="Proteomes" id="UP000744980">
    <property type="component" value="Unassembled WGS sequence"/>
</dbReference>
<dbReference type="GO" id="GO:0007059">
    <property type="term" value="P:chromosome segregation"/>
    <property type="evidence" value="ECO:0007669"/>
    <property type="project" value="UniProtKB-KW"/>
</dbReference>
<organism evidence="8 9">
    <name type="scientific">Ensifer canadensis</name>
    <dbReference type="NCBI Taxonomy" id="555315"/>
    <lineage>
        <taxon>Bacteria</taxon>
        <taxon>Pseudomonadati</taxon>
        <taxon>Pseudomonadota</taxon>
        <taxon>Alphaproteobacteria</taxon>
        <taxon>Hyphomicrobiales</taxon>
        <taxon>Rhizobiaceae</taxon>
        <taxon>Sinorhizobium/Ensifer group</taxon>
        <taxon>Ensifer</taxon>
    </lineage>
</organism>
<dbReference type="GO" id="GO:0015074">
    <property type="term" value="P:DNA integration"/>
    <property type="evidence" value="ECO:0007669"/>
    <property type="project" value="UniProtKB-KW"/>
</dbReference>
<dbReference type="AlphaFoldDB" id="A0AAW4FY89"/>
<proteinExistence type="predicted"/>
<evidence type="ECO:0000256" key="5">
    <source>
        <dbReference type="PROSITE-ProRule" id="PRU01248"/>
    </source>
</evidence>
<feature type="domain" description="Tyr recombinase" evidence="6">
    <location>
        <begin position="211"/>
        <end position="395"/>
    </location>
</feature>
<gene>
    <name evidence="8" type="ORF">GFB56_37675</name>
</gene>
<keyword evidence="2" id="KW-0229">DNA integration</keyword>
<dbReference type="GO" id="GO:0006310">
    <property type="term" value="P:DNA recombination"/>
    <property type="evidence" value="ECO:0007669"/>
    <property type="project" value="UniProtKB-KW"/>
</dbReference>
<keyword evidence="4" id="KW-0233">DNA recombination</keyword>
<evidence type="ECO:0000313" key="8">
    <source>
        <dbReference type="EMBL" id="MBM3096356.1"/>
    </source>
</evidence>
<dbReference type="InterPro" id="IPR011010">
    <property type="entry name" value="DNA_brk_join_enz"/>
</dbReference>
<dbReference type="Gene3D" id="1.10.443.10">
    <property type="entry name" value="Intergrase catalytic core"/>
    <property type="match status" value="1"/>
</dbReference>
<dbReference type="Pfam" id="PF00589">
    <property type="entry name" value="Phage_integrase"/>
    <property type="match status" value="1"/>
</dbReference>